<dbReference type="InterPro" id="IPR012337">
    <property type="entry name" value="RNaseH-like_sf"/>
</dbReference>
<evidence type="ECO:0000256" key="2">
    <source>
        <dbReference type="ARBA" id="ARBA00022679"/>
    </source>
</evidence>
<evidence type="ECO:0000259" key="20">
    <source>
        <dbReference type="PROSITE" id="PS50994"/>
    </source>
</evidence>
<keyword evidence="12" id="KW-0695">RNA-directed DNA polymerase</keyword>
<protein>
    <submittedName>
        <fullName evidence="21">Ty3/gypsy retrotransposon protein</fullName>
    </submittedName>
</protein>
<keyword evidence="16" id="KW-0511">Multifunctional enzyme</keyword>
<dbReference type="Pfam" id="PF00078">
    <property type="entry name" value="RVT_1"/>
    <property type="match status" value="1"/>
</dbReference>
<keyword evidence="14" id="KW-0238">DNA-binding</keyword>
<keyword evidence="15" id="KW-0233">DNA recombination</keyword>
<dbReference type="Pfam" id="PF17921">
    <property type="entry name" value="Integrase_H2C2"/>
    <property type="match status" value="1"/>
</dbReference>
<keyword evidence="11" id="KW-0229">DNA integration</keyword>
<keyword evidence="13" id="KW-0239">DNA-directed DNA polymerase</keyword>
<dbReference type="Pfam" id="PF08284">
    <property type="entry name" value="RVP_2"/>
    <property type="match status" value="1"/>
</dbReference>
<proteinExistence type="predicted"/>
<dbReference type="GO" id="GO:0003677">
    <property type="term" value="F:DNA binding"/>
    <property type="evidence" value="ECO:0007669"/>
    <property type="project" value="UniProtKB-KW"/>
</dbReference>
<evidence type="ECO:0000256" key="11">
    <source>
        <dbReference type="ARBA" id="ARBA00022908"/>
    </source>
</evidence>
<accession>A0A2K3MZI3</accession>
<feature type="compositionally biased region" description="Polar residues" evidence="18">
    <location>
        <begin position="1155"/>
        <end position="1173"/>
    </location>
</feature>
<dbReference type="Gene3D" id="3.30.70.270">
    <property type="match status" value="2"/>
</dbReference>
<dbReference type="SUPFAM" id="SSF56672">
    <property type="entry name" value="DNA/RNA polymerases"/>
    <property type="match status" value="1"/>
</dbReference>
<evidence type="ECO:0000259" key="19">
    <source>
        <dbReference type="PROSITE" id="PS50878"/>
    </source>
</evidence>
<dbReference type="PROSITE" id="PS50878">
    <property type="entry name" value="RT_POL"/>
    <property type="match status" value="1"/>
</dbReference>
<feature type="compositionally biased region" description="Polar residues" evidence="18">
    <location>
        <begin position="1221"/>
        <end position="1234"/>
    </location>
</feature>
<feature type="domain" description="Reverse transcriptase" evidence="19">
    <location>
        <begin position="279"/>
        <end position="458"/>
    </location>
</feature>
<dbReference type="Gene3D" id="1.10.340.70">
    <property type="match status" value="1"/>
</dbReference>
<dbReference type="InterPro" id="IPR036397">
    <property type="entry name" value="RNaseH_sf"/>
</dbReference>
<dbReference type="Gene3D" id="3.10.10.10">
    <property type="entry name" value="HIV Type 1 Reverse Transcriptase, subunit A, domain 1"/>
    <property type="match status" value="1"/>
</dbReference>
<reference evidence="21 22" key="1">
    <citation type="journal article" date="2014" name="Am. J. Bot.">
        <title>Genome assembly and annotation for red clover (Trifolium pratense; Fabaceae).</title>
        <authorList>
            <person name="Istvanek J."/>
            <person name="Jaros M."/>
            <person name="Krenek A."/>
            <person name="Repkova J."/>
        </authorList>
    </citation>
    <scope>NUCLEOTIDE SEQUENCE [LARGE SCALE GENOMIC DNA]</scope>
    <source>
        <strain evidence="22">cv. Tatra</strain>
        <tissue evidence="21">Young leaves</tissue>
    </source>
</reference>
<dbReference type="InterPro" id="IPR021109">
    <property type="entry name" value="Peptidase_aspartic_dom_sf"/>
</dbReference>
<evidence type="ECO:0000256" key="5">
    <source>
        <dbReference type="ARBA" id="ARBA00022723"/>
    </source>
</evidence>
<keyword evidence="4" id="KW-0540">Nuclease</keyword>
<evidence type="ECO:0000256" key="1">
    <source>
        <dbReference type="ARBA" id="ARBA00022670"/>
    </source>
</evidence>
<dbReference type="CDD" id="cd01647">
    <property type="entry name" value="RT_LTR"/>
    <property type="match status" value="1"/>
</dbReference>
<gene>
    <name evidence="21" type="ORF">L195_g019407</name>
</gene>
<comment type="caution">
    <text evidence="21">The sequence shown here is derived from an EMBL/GenBank/DDBJ whole genome shotgun (WGS) entry which is preliminary data.</text>
</comment>
<dbReference type="FunFam" id="3.10.10.10:FF:000007">
    <property type="entry name" value="Retrovirus-related Pol polyprotein from transposon 17.6-like Protein"/>
    <property type="match status" value="1"/>
</dbReference>
<dbReference type="GO" id="GO:0006508">
    <property type="term" value="P:proteolysis"/>
    <property type="evidence" value="ECO:0007669"/>
    <property type="project" value="UniProtKB-KW"/>
</dbReference>
<dbReference type="GO" id="GO:0046872">
    <property type="term" value="F:metal ion binding"/>
    <property type="evidence" value="ECO:0007669"/>
    <property type="project" value="UniProtKB-KW"/>
</dbReference>
<evidence type="ECO:0000256" key="7">
    <source>
        <dbReference type="ARBA" id="ARBA00022759"/>
    </source>
</evidence>
<dbReference type="GO" id="GO:0004519">
    <property type="term" value="F:endonuclease activity"/>
    <property type="evidence" value="ECO:0007669"/>
    <property type="project" value="UniProtKB-KW"/>
</dbReference>
<reference evidence="21 22" key="2">
    <citation type="journal article" date="2017" name="Front. Plant Sci.">
        <title>Gene Classification and Mining of Molecular Markers Useful in Red Clover (Trifolium pratense) Breeding.</title>
        <authorList>
            <person name="Istvanek J."/>
            <person name="Dluhosova J."/>
            <person name="Dluhos P."/>
            <person name="Patkova L."/>
            <person name="Nedelnik J."/>
            <person name="Repkova J."/>
        </authorList>
    </citation>
    <scope>NUCLEOTIDE SEQUENCE [LARGE SCALE GENOMIC DNA]</scope>
    <source>
        <strain evidence="22">cv. Tatra</strain>
        <tissue evidence="21">Young leaves</tissue>
    </source>
</reference>
<dbReference type="PANTHER" id="PTHR37984">
    <property type="entry name" value="PROTEIN CBG26694"/>
    <property type="match status" value="1"/>
</dbReference>
<name>A0A2K3MZI3_TRIPR</name>
<evidence type="ECO:0000256" key="8">
    <source>
        <dbReference type="ARBA" id="ARBA00022801"/>
    </source>
</evidence>
<dbReference type="GO" id="GO:0015074">
    <property type="term" value="P:DNA integration"/>
    <property type="evidence" value="ECO:0007669"/>
    <property type="project" value="UniProtKB-KW"/>
</dbReference>
<evidence type="ECO:0000256" key="14">
    <source>
        <dbReference type="ARBA" id="ARBA00023125"/>
    </source>
</evidence>
<feature type="domain" description="Integrase catalytic" evidence="20">
    <location>
        <begin position="798"/>
        <end position="960"/>
    </location>
</feature>
<keyword evidence="7" id="KW-0255">Endonuclease</keyword>
<dbReference type="EMBL" id="ASHM01014261">
    <property type="protein sequence ID" value="PNX96205.1"/>
    <property type="molecule type" value="Genomic_DNA"/>
</dbReference>
<dbReference type="FunFam" id="3.30.70.270:FF:000020">
    <property type="entry name" value="Transposon Tf2-6 polyprotein-like Protein"/>
    <property type="match status" value="1"/>
</dbReference>
<dbReference type="Pfam" id="PF24626">
    <property type="entry name" value="SH3_Tf2-1"/>
    <property type="match status" value="1"/>
</dbReference>
<dbReference type="Gene3D" id="2.40.70.10">
    <property type="entry name" value="Acid Proteases"/>
    <property type="match status" value="1"/>
</dbReference>
<evidence type="ECO:0000313" key="21">
    <source>
        <dbReference type="EMBL" id="PNX96205.1"/>
    </source>
</evidence>
<sequence length="1314" mass="149712">EYVDIEEPPPEPEGEATTEPNETFFQLSRQALTGQLSPQSLKFPGLLHGLVVTVLVDTGSTHNILQPRIASHLHIPTKTIPNFSVMVGNGSHLNCSGFCPNVPINIQNNLFHIPFYLLPIEGADVVLGMEWLRTLGPLTADFSIPKLSFQHHDTNITLTGDPKSLPIPSTYHQLCHLVHTKSIASLHLLTFQPTTETTNPITTNKKENLDSLFSTLPTQIQEVLKLYPTVFQPPHGLPPSRPHDHKIPIQPNTAPINVKPYRYPHSQKEAMTTIINDMLKEGIIKPSTSPYSSPVLLVRKKDGTWRFCVDYRALNVVTVRDRFPIPTIDELFDELGSASIFTKIDLRSGYHQIRVVQEDTHKTAFRTFDGHYEFLVMPFGLTNAPSTFQSAMNDLLRPYLRRFVLVFFDDILIYSRCLTDHLHHLRLILDLLSSNQFFAKFSKCAFAVEKVDYLGHVISSNGVTPDPEKIQAILDWPRPRSLTTLRGFLGLTGFYRRFVRHYASLAAPLTDLLRSTNFVWSTDTELAFTTLKTKMTETPVLVLPDFSKVFIVETDASAVAVGAVLSQEGHPLAFFSRKMCPRMQAASTYVREMYAITEAVKKWRQYLIGRHFHIFTDQKSLRNLLVQTIQTPEQQKWASKLQGFSFEIYYKPGKTNQVADALSRRHTDEAIFMSISSPLPTLLANLRQYYRDQEGKTLVLKSETDANMKQVFRFTDGLLYFKEKIYLPDVSDLRQAIIKEYHCTPMAGHSSVQPTLSRISASFLWPGLYTDVKQFVKTCTTCQQNKYLPTKKQGLLQPLDIPSQVWQDLSMDFITHLPQSFGHTVIWVIYDRLTKFVHFITLPTKFSAPDLASRFSVEICRLHGIPQSIVSDRDPLFLSAFWKELFRVQGTTLKYSTTYHPETDGQTEVVNRSLEAYLRCFTNDNPRKWFKYLHLAEFWHNSTFHSAIQMTPFEALYGRQPPAIIDYVAGSAAITDLDDSLQKRQELLNTLKSNLKRSRQKMEDQANKSRKDCTFESGDLVLLRLQPYRQSTVQRRVSQKLSQRFFGPFSVRRRIGSVAYELDLPPSTRIHPVIHVSQLRAYHGDNPQAHFTPIPDDMRGQIFFEGIDEGTSVVGNHRRNLESTLEREESTLERGEKYIGRSNFETEHQTFPQTISHLTHSPSKNSLAQSQPSDELPIKDIATGPLDFLDTDNHPVEMLPARDTCPSSSHSPPRDIKENQGESPHSFTCPNGQNKWKDLSPPKLDNTFPYADYTVPTHYISKTACPPHDLLTTPVLSNNLEDKVLTKAGGIDSKLDSTKPKRIIKEPFWKKDFI</sequence>
<dbReference type="GO" id="GO:0003964">
    <property type="term" value="F:RNA-directed DNA polymerase activity"/>
    <property type="evidence" value="ECO:0007669"/>
    <property type="project" value="UniProtKB-KW"/>
</dbReference>
<dbReference type="InterPro" id="IPR000477">
    <property type="entry name" value="RT_dom"/>
</dbReference>
<dbReference type="InterPro" id="IPR041588">
    <property type="entry name" value="Integrase_H2C2"/>
</dbReference>
<dbReference type="PANTHER" id="PTHR37984:SF5">
    <property type="entry name" value="PROTEIN NYNRIN-LIKE"/>
    <property type="match status" value="1"/>
</dbReference>
<dbReference type="GO" id="GO:0003723">
    <property type="term" value="F:RNA binding"/>
    <property type="evidence" value="ECO:0007669"/>
    <property type="project" value="UniProtKB-KW"/>
</dbReference>
<keyword evidence="10" id="KW-0694">RNA-binding</keyword>
<keyword evidence="8" id="KW-0378">Hydrolase</keyword>
<dbReference type="GO" id="GO:0006310">
    <property type="term" value="P:DNA recombination"/>
    <property type="evidence" value="ECO:0007669"/>
    <property type="project" value="UniProtKB-KW"/>
</dbReference>
<keyword evidence="17" id="KW-0175">Coiled coil</keyword>
<evidence type="ECO:0000256" key="12">
    <source>
        <dbReference type="ARBA" id="ARBA00022918"/>
    </source>
</evidence>
<dbReference type="SUPFAM" id="SSF53098">
    <property type="entry name" value="Ribonuclease H-like"/>
    <property type="match status" value="1"/>
</dbReference>
<feature type="region of interest" description="Disordered" evidence="18">
    <location>
        <begin position="1155"/>
        <end position="1236"/>
    </location>
</feature>
<keyword evidence="1" id="KW-0645">Protease</keyword>
<organism evidence="21 22">
    <name type="scientific">Trifolium pratense</name>
    <name type="common">Red clover</name>
    <dbReference type="NCBI Taxonomy" id="57577"/>
    <lineage>
        <taxon>Eukaryota</taxon>
        <taxon>Viridiplantae</taxon>
        <taxon>Streptophyta</taxon>
        <taxon>Embryophyta</taxon>
        <taxon>Tracheophyta</taxon>
        <taxon>Spermatophyta</taxon>
        <taxon>Magnoliopsida</taxon>
        <taxon>eudicotyledons</taxon>
        <taxon>Gunneridae</taxon>
        <taxon>Pentapetalae</taxon>
        <taxon>rosids</taxon>
        <taxon>fabids</taxon>
        <taxon>Fabales</taxon>
        <taxon>Fabaceae</taxon>
        <taxon>Papilionoideae</taxon>
        <taxon>50 kb inversion clade</taxon>
        <taxon>NPAAA clade</taxon>
        <taxon>Hologalegina</taxon>
        <taxon>IRL clade</taxon>
        <taxon>Trifolieae</taxon>
        <taxon>Trifolium</taxon>
    </lineage>
</organism>
<dbReference type="InterPro" id="IPR041577">
    <property type="entry name" value="RT_RNaseH_2"/>
</dbReference>
<dbReference type="InterPro" id="IPR043502">
    <property type="entry name" value="DNA/RNA_pol_sf"/>
</dbReference>
<evidence type="ECO:0000256" key="10">
    <source>
        <dbReference type="ARBA" id="ARBA00022884"/>
    </source>
</evidence>
<dbReference type="InterPro" id="IPR056924">
    <property type="entry name" value="SH3_Tf2-1"/>
</dbReference>
<feature type="non-terminal residue" evidence="21">
    <location>
        <position position="1"/>
    </location>
</feature>
<evidence type="ECO:0000256" key="4">
    <source>
        <dbReference type="ARBA" id="ARBA00022722"/>
    </source>
</evidence>
<evidence type="ECO:0000256" key="6">
    <source>
        <dbReference type="ARBA" id="ARBA00022750"/>
    </source>
</evidence>
<evidence type="ECO:0000256" key="17">
    <source>
        <dbReference type="SAM" id="Coils"/>
    </source>
</evidence>
<evidence type="ECO:0000313" key="22">
    <source>
        <dbReference type="Proteomes" id="UP000236291"/>
    </source>
</evidence>
<dbReference type="CDD" id="cd00303">
    <property type="entry name" value="retropepsin_like"/>
    <property type="match status" value="1"/>
</dbReference>
<evidence type="ECO:0000256" key="18">
    <source>
        <dbReference type="SAM" id="MobiDB-lite"/>
    </source>
</evidence>
<keyword evidence="2" id="KW-0808">Transferase</keyword>
<dbReference type="InterPro" id="IPR043128">
    <property type="entry name" value="Rev_trsase/Diguanyl_cyclase"/>
</dbReference>
<keyword evidence="6" id="KW-0064">Aspartyl protease</keyword>
<dbReference type="PROSITE" id="PS00141">
    <property type="entry name" value="ASP_PROTEASE"/>
    <property type="match status" value="1"/>
</dbReference>
<keyword evidence="5" id="KW-0479">Metal-binding</keyword>
<dbReference type="CDD" id="cd09274">
    <property type="entry name" value="RNase_HI_RT_Ty3"/>
    <property type="match status" value="1"/>
</dbReference>
<dbReference type="InterPro" id="IPR050951">
    <property type="entry name" value="Retrovirus_Pol_polyprotein"/>
</dbReference>
<evidence type="ECO:0000256" key="13">
    <source>
        <dbReference type="ARBA" id="ARBA00022932"/>
    </source>
</evidence>
<dbReference type="InterPro" id="IPR001584">
    <property type="entry name" value="Integrase_cat-core"/>
</dbReference>
<dbReference type="SUPFAM" id="SSF50630">
    <property type="entry name" value="Acid proteases"/>
    <property type="match status" value="1"/>
</dbReference>
<keyword evidence="3" id="KW-0548">Nucleotidyltransferase</keyword>
<dbReference type="PROSITE" id="PS50994">
    <property type="entry name" value="INTEGRASE"/>
    <property type="match status" value="1"/>
</dbReference>
<evidence type="ECO:0000256" key="3">
    <source>
        <dbReference type="ARBA" id="ARBA00022695"/>
    </source>
</evidence>
<evidence type="ECO:0000256" key="15">
    <source>
        <dbReference type="ARBA" id="ARBA00023172"/>
    </source>
</evidence>
<evidence type="ECO:0000256" key="16">
    <source>
        <dbReference type="ARBA" id="ARBA00023268"/>
    </source>
</evidence>
<feature type="coiled-coil region" evidence="17">
    <location>
        <begin position="981"/>
        <end position="1012"/>
    </location>
</feature>
<dbReference type="InterPro" id="IPR001969">
    <property type="entry name" value="Aspartic_peptidase_AS"/>
</dbReference>
<dbReference type="Proteomes" id="UP000236291">
    <property type="component" value="Unassembled WGS sequence"/>
</dbReference>
<dbReference type="Gene3D" id="3.30.420.10">
    <property type="entry name" value="Ribonuclease H-like superfamily/Ribonuclease H"/>
    <property type="match status" value="1"/>
</dbReference>
<dbReference type="Pfam" id="PF17919">
    <property type="entry name" value="RT_RNaseH_2"/>
    <property type="match status" value="1"/>
</dbReference>
<keyword evidence="9" id="KW-0460">Magnesium</keyword>
<evidence type="ECO:0000256" key="9">
    <source>
        <dbReference type="ARBA" id="ARBA00022842"/>
    </source>
</evidence>
<dbReference type="GO" id="GO:0003887">
    <property type="term" value="F:DNA-directed DNA polymerase activity"/>
    <property type="evidence" value="ECO:0007669"/>
    <property type="project" value="UniProtKB-KW"/>
</dbReference>
<dbReference type="GO" id="GO:0004190">
    <property type="term" value="F:aspartic-type endopeptidase activity"/>
    <property type="evidence" value="ECO:0007669"/>
    <property type="project" value="UniProtKB-KW"/>
</dbReference>